<proteinExistence type="predicted"/>
<evidence type="ECO:0000313" key="2">
    <source>
        <dbReference type="Proteomes" id="UP000077069"/>
    </source>
</evidence>
<name>A0A177CYP8_9PLEO</name>
<reference evidence="1 2" key="1">
    <citation type="submission" date="2016-05" db="EMBL/GenBank/DDBJ databases">
        <title>Comparative analysis of secretome profiles of manganese(II)-oxidizing ascomycete fungi.</title>
        <authorList>
            <consortium name="DOE Joint Genome Institute"/>
            <person name="Zeiner C.A."/>
            <person name="Purvine S.O."/>
            <person name="Zink E.M."/>
            <person name="Wu S."/>
            <person name="Pasa-Tolic L."/>
            <person name="Chaput D.L."/>
            <person name="Haridas S."/>
            <person name="Grigoriev I.V."/>
            <person name="Santelli C.M."/>
            <person name="Hansel C.M."/>
        </authorList>
    </citation>
    <scope>NUCLEOTIDE SEQUENCE [LARGE SCALE GENOMIC DNA]</scope>
    <source>
        <strain evidence="1 2">AP3s5-JAC2a</strain>
    </source>
</reference>
<keyword evidence="2" id="KW-1185">Reference proteome</keyword>
<gene>
    <name evidence="1" type="ORF">CC84DRAFT_1171355</name>
</gene>
<accession>A0A177CYP8</accession>
<dbReference type="GeneID" id="28763393"/>
<dbReference type="EMBL" id="KV441548">
    <property type="protein sequence ID" value="OAG12675.1"/>
    <property type="molecule type" value="Genomic_DNA"/>
</dbReference>
<sequence length="286" mass="30946">MACLKRYSNEQVAAFDAQLAPFRGNMKVQPNGTLYFAKNGIVIGFDSAFPLIYAYQACVFDLATTFLGNVTGKFRDIGIKYDSEDSLDEKGSLIKEYRVRLYGAHMSSPIDCDRRYVFVDACSAISFEDALIRLALFYQAAIGNWVGFWNGPKDACDWFGGQLACHNQLVVLPAPQIPLGLPIDESIVATSGDEDAGAAKTIDESGIDPILRAQTFSAEESLALPSGNEDAANAMPIDDSCIDPRLLAQSLPSEESVAVGIGNEVAASGLTWDDFFIDPGLTSDWP</sequence>
<dbReference type="OrthoDB" id="10354627at2759"/>
<organism evidence="1 2">
    <name type="scientific">Paraphaeosphaeria sporulosa</name>
    <dbReference type="NCBI Taxonomy" id="1460663"/>
    <lineage>
        <taxon>Eukaryota</taxon>
        <taxon>Fungi</taxon>
        <taxon>Dikarya</taxon>
        <taxon>Ascomycota</taxon>
        <taxon>Pezizomycotina</taxon>
        <taxon>Dothideomycetes</taxon>
        <taxon>Pleosporomycetidae</taxon>
        <taxon>Pleosporales</taxon>
        <taxon>Massarineae</taxon>
        <taxon>Didymosphaeriaceae</taxon>
        <taxon>Paraphaeosphaeria</taxon>
    </lineage>
</organism>
<protein>
    <submittedName>
        <fullName evidence="1">Uncharacterized protein</fullName>
    </submittedName>
</protein>
<dbReference type="RefSeq" id="XP_018043040.1">
    <property type="nucleotide sequence ID" value="XM_018179907.1"/>
</dbReference>
<dbReference type="InParanoid" id="A0A177CYP8"/>
<dbReference type="Proteomes" id="UP000077069">
    <property type="component" value="Unassembled WGS sequence"/>
</dbReference>
<dbReference type="AlphaFoldDB" id="A0A177CYP8"/>
<evidence type="ECO:0000313" key="1">
    <source>
        <dbReference type="EMBL" id="OAG12675.1"/>
    </source>
</evidence>